<proteinExistence type="inferred from homology"/>
<dbReference type="Pfam" id="PF19193">
    <property type="entry name" value="Tectonin"/>
    <property type="match status" value="1"/>
</dbReference>
<dbReference type="SMART" id="SM00706">
    <property type="entry name" value="TECPR"/>
    <property type="match status" value="6"/>
</dbReference>
<protein>
    <submittedName>
        <fullName evidence="5">Perivitellin-2 31 kDa subunit-like isoform X2</fullName>
    </submittedName>
</protein>
<dbReference type="Proteomes" id="UP000001554">
    <property type="component" value="Chromosome 14"/>
</dbReference>
<dbReference type="PANTHER" id="PTHR23250">
    <property type="entry name" value="DYSFERLIN-RELATED"/>
    <property type="match status" value="1"/>
</dbReference>
<feature type="chain" id="PRO_5039928717" evidence="3">
    <location>
        <begin position="22"/>
        <end position="321"/>
    </location>
</feature>
<feature type="signal peptide" evidence="3">
    <location>
        <begin position="1"/>
        <end position="21"/>
    </location>
</feature>
<dbReference type="GO" id="GO:0030246">
    <property type="term" value="F:carbohydrate binding"/>
    <property type="evidence" value="ECO:0007669"/>
    <property type="project" value="UniProtKB-KW"/>
</dbReference>
<accession>A0A9J7M9J8</accession>
<dbReference type="InterPro" id="IPR006624">
    <property type="entry name" value="Beta-propeller_rpt_TECPR"/>
</dbReference>
<evidence type="ECO:0000313" key="4">
    <source>
        <dbReference type="Proteomes" id="UP000001554"/>
    </source>
</evidence>
<dbReference type="RefSeq" id="XP_035697093.1">
    <property type="nucleotide sequence ID" value="XM_035841200.1"/>
</dbReference>
<dbReference type="PANTHER" id="PTHR23250:SF3">
    <property type="entry name" value="FISH-EGG LECTIN-LIKE ISOFORM X1-RELATED"/>
    <property type="match status" value="1"/>
</dbReference>
<comment type="similarity">
    <text evidence="2">Belongs to the tectonin family.</text>
</comment>
<keyword evidence="3" id="KW-0732">Signal</keyword>
<organism evidence="4 5">
    <name type="scientific">Branchiostoma floridae</name>
    <name type="common">Florida lancelet</name>
    <name type="synonym">Amphioxus</name>
    <dbReference type="NCBI Taxonomy" id="7739"/>
    <lineage>
        <taxon>Eukaryota</taxon>
        <taxon>Metazoa</taxon>
        <taxon>Chordata</taxon>
        <taxon>Cephalochordata</taxon>
        <taxon>Leptocardii</taxon>
        <taxon>Amphioxiformes</taxon>
        <taxon>Branchiostomatidae</taxon>
        <taxon>Branchiostoma</taxon>
    </lineage>
</organism>
<dbReference type="GeneID" id="118430357"/>
<dbReference type="AlphaFoldDB" id="A0A9J7M9J8"/>
<evidence type="ECO:0000313" key="5">
    <source>
        <dbReference type="RefSeq" id="XP_035697093.1"/>
    </source>
</evidence>
<evidence type="ECO:0000256" key="1">
    <source>
        <dbReference type="ARBA" id="ARBA00022734"/>
    </source>
</evidence>
<name>A0A9J7M9J8_BRAFL</name>
<dbReference type="InterPro" id="IPR051513">
    <property type="entry name" value="Tectonin_beta-prop"/>
</dbReference>
<keyword evidence="1" id="KW-0430">Lectin</keyword>
<gene>
    <name evidence="5" type="primary">LOC118430357</name>
</gene>
<evidence type="ECO:0000256" key="3">
    <source>
        <dbReference type="SAM" id="SignalP"/>
    </source>
</evidence>
<reference evidence="5" key="2">
    <citation type="submission" date="2025-08" db="UniProtKB">
        <authorList>
            <consortium name="RefSeq"/>
        </authorList>
    </citation>
    <scope>IDENTIFICATION</scope>
    <source>
        <strain evidence="5">S238N-H82</strain>
        <tissue evidence="5">Testes</tissue>
    </source>
</reference>
<evidence type="ECO:0000256" key="2">
    <source>
        <dbReference type="ARBA" id="ARBA00038331"/>
    </source>
</evidence>
<keyword evidence="4" id="KW-1185">Reference proteome</keyword>
<sequence length="321" mass="34966">MGNLHAVKAVVLLCVVTLWFGEEAVGMTSQEAAQINSLLEQAVAKVQHLNARVVNNQDLFVAVVQSAPRWKPIDGSMKYVSVGSNGVWGVDHNNAIFYRSGTFENEASSGTDWVNVEGQLKQVASGYAVWGIGTTNLIYTRLGTSARNPTGTAWEQIAGGLKQIDVSSTAYSVWGVNRHDYIYRRVGITADTPAGTHWQNIAGRLKFVSTGSAGVWGANVHNQVFYRTGTYGNEASAGIGWDYIRGQLLKQVSSGDNVVWGVDTNNKVYIREGISPSTPTGTEWRQLPEKMEQVEANPRFQLAWGVNSTDVFQRVAGVPLT</sequence>
<reference evidence="4" key="1">
    <citation type="journal article" date="2020" name="Nat. Ecol. Evol.">
        <title>Deeply conserved synteny resolves early events in vertebrate evolution.</title>
        <authorList>
            <person name="Simakov O."/>
            <person name="Marletaz F."/>
            <person name="Yue J.X."/>
            <person name="O'Connell B."/>
            <person name="Jenkins J."/>
            <person name="Brandt A."/>
            <person name="Calef R."/>
            <person name="Tung C.H."/>
            <person name="Huang T.K."/>
            <person name="Schmutz J."/>
            <person name="Satoh N."/>
            <person name="Yu J.K."/>
            <person name="Putnam N.H."/>
            <person name="Green R.E."/>
            <person name="Rokhsar D.S."/>
        </authorList>
    </citation>
    <scope>NUCLEOTIDE SEQUENCE [LARGE SCALE GENOMIC DNA]</scope>
    <source>
        <strain evidence="4">S238N-H82</strain>
    </source>
</reference>